<keyword evidence="4" id="KW-0346">Stress response</keyword>
<dbReference type="Pfam" id="PF00226">
    <property type="entry name" value="DnaJ"/>
    <property type="match status" value="1"/>
</dbReference>
<gene>
    <name evidence="4" type="ORF">Acr_06g0014460</name>
</gene>
<dbReference type="CDD" id="cd00121">
    <property type="entry name" value="MATH"/>
    <property type="match status" value="1"/>
</dbReference>
<accession>A0A7J0ETG1</accession>
<evidence type="ECO:0000313" key="4">
    <source>
        <dbReference type="EMBL" id="GFY89506.1"/>
    </source>
</evidence>
<feature type="compositionally biased region" description="Basic and acidic residues" evidence="1">
    <location>
        <begin position="182"/>
        <end position="192"/>
    </location>
</feature>
<dbReference type="Pfam" id="PF22486">
    <property type="entry name" value="MATH_2"/>
    <property type="match status" value="2"/>
</dbReference>
<dbReference type="SUPFAM" id="SSF46565">
    <property type="entry name" value="Chaperone J-domain"/>
    <property type="match status" value="1"/>
</dbReference>
<name>A0A7J0ETG1_9ERIC</name>
<organism evidence="4 5">
    <name type="scientific">Actinidia rufa</name>
    <dbReference type="NCBI Taxonomy" id="165716"/>
    <lineage>
        <taxon>Eukaryota</taxon>
        <taxon>Viridiplantae</taxon>
        <taxon>Streptophyta</taxon>
        <taxon>Embryophyta</taxon>
        <taxon>Tracheophyta</taxon>
        <taxon>Spermatophyta</taxon>
        <taxon>Magnoliopsida</taxon>
        <taxon>eudicotyledons</taxon>
        <taxon>Gunneridae</taxon>
        <taxon>Pentapetalae</taxon>
        <taxon>asterids</taxon>
        <taxon>Ericales</taxon>
        <taxon>Actinidiaceae</taxon>
        <taxon>Actinidia</taxon>
    </lineage>
</organism>
<evidence type="ECO:0000313" key="5">
    <source>
        <dbReference type="Proteomes" id="UP000585474"/>
    </source>
</evidence>
<feature type="domain" description="J" evidence="2">
    <location>
        <begin position="12"/>
        <end position="81"/>
    </location>
</feature>
<protein>
    <submittedName>
        <fullName evidence="4">DNAJ heat shock N-terminal domain-containing protein</fullName>
    </submittedName>
</protein>
<dbReference type="PROSITE" id="PS00636">
    <property type="entry name" value="DNAJ_1"/>
    <property type="match status" value="1"/>
</dbReference>
<dbReference type="PANTHER" id="PTHR45495:SF1">
    <property type="entry name" value="DNAJ PROTEIN JJJ1 HOMOLOG"/>
    <property type="match status" value="1"/>
</dbReference>
<feature type="compositionally biased region" description="Acidic residues" evidence="1">
    <location>
        <begin position="156"/>
        <end position="165"/>
    </location>
</feature>
<feature type="region of interest" description="Disordered" evidence="1">
    <location>
        <begin position="224"/>
        <end position="254"/>
    </location>
</feature>
<evidence type="ECO:0000256" key="1">
    <source>
        <dbReference type="SAM" id="MobiDB-lite"/>
    </source>
</evidence>
<dbReference type="OrthoDB" id="5894at2759"/>
<evidence type="ECO:0000259" key="3">
    <source>
        <dbReference type="PROSITE" id="PS50144"/>
    </source>
</evidence>
<dbReference type="EMBL" id="BJWL01000006">
    <property type="protein sequence ID" value="GFY89506.1"/>
    <property type="molecule type" value="Genomic_DNA"/>
</dbReference>
<comment type="caution">
    <text evidence="4">The sequence shown here is derived from an EMBL/GenBank/DDBJ whole genome shotgun (WGS) entry which is preliminary data.</text>
</comment>
<feature type="region of interest" description="Disordered" evidence="1">
    <location>
        <begin position="182"/>
        <end position="208"/>
    </location>
</feature>
<dbReference type="InterPro" id="IPR002083">
    <property type="entry name" value="MATH/TRAF_dom"/>
</dbReference>
<keyword evidence="5" id="KW-1185">Reference proteome</keyword>
<dbReference type="Gene3D" id="1.10.287.110">
    <property type="entry name" value="DnaJ domain"/>
    <property type="match status" value="1"/>
</dbReference>
<feature type="compositionally biased region" description="Basic and acidic residues" evidence="1">
    <location>
        <begin position="236"/>
        <end position="249"/>
    </location>
</feature>
<dbReference type="AlphaFoldDB" id="A0A7J0ETG1"/>
<sequence length="462" mass="52311">MASPDPEPEKRCHYEVLGLRSDCSADEIRSAYKKLALQRHPDKLAASGVSPAAATAAFQELVNSYQVLSDPHQRSLYDSSCPNPSYSFNCPKPSNSFNFPSCSVPGNDFYAVHSELFDKIYSNELNFVKSLGLGLGLVSEAPAMGNSESPYSEGDGGGEEEEEEGVYNATVRWLTVNVKKRDPRSEKQWKNHERSKKHKEKVAELKEAERVREKAQERLYRKRLQEQRTGSRASVHVHDNKKLKGERVVESSSPVAKHHNALDAEGGIRRFHWMKSEWGFGKFLPLNTFNDASNGHMVDDCCIFGAEVLVIKQTGKGQSFSMIKNPVNNKYIWKIKKEEEICSDEFVVGDHKWKLLFFPDGIGNLKGERVSLFLEFNDMEILFPEQRLYAEFKLRIRHQLFSGTGIHVEKEGNAWFSASSPEWGFGDFFSRSDLNNASKGYIVNDTVIVEAEITLISSFKDF</sequence>
<dbReference type="SUPFAM" id="SSF49599">
    <property type="entry name" value="TRAF domain-like"/>
    <property type="match status" value="2"/>
</dbReference>
<dbReference type="InterPro" id="IPR036869">
    <property type="entry name" value="J_dom_sf"/>
</dbReference>
<dbReference type="SMART" id="SM00271">
    <property type="entry name" value="DnaJ"/>
    <property type="match status" value="1"/>
</dbReference>
<dbReference type="InterPro" id="IPR008974">
    <property type="entry name" value="TRAF-like"/>
</dbReference>
<dbReference type="PROSITE" id="PS50076">
    <property type="entry name" value="DNAJ_2"/>
    <property type="match status" value="1"/>
</dbReference>
<evidence type="ECO:0000259" key="2">
    <source>
        <dbReference type="PROSITE" id="PS50076"/>
    </source>
</evidence>
<dbReference type="InterPro" id="IPR044648">
    <property type="entry name" value="JJJ1_plant"/>
</dbReference>
<reference evidence="4 5" key="1">
    <citation type="submission" date="2019-07" db="EMBL/GenBank/DDBJ databases">
        <title>De Novo Assembly of kiwifruit Actinidia rufa.</title>
        <authorList>
            <person name="Sugita-Konishi S."/>
            <person name="Sato K."/>
            <person name="Mori E."/>
            <person name="Abe Y."/>
            <person name="Kisaki G."/>
            <person name="Hamano K."/>
            <person name="Suezawa K."/>
            <person name="Otani M."/>
            <person name="Fukuda T."/>
            <person name="Manabe T."/>
            <person name="Gomi K."/>
            <person name="Tabuchi M."/>
            <person name="Akimitsu K."/>
            <person name="Kataoka I."/>
        </authorList>
    </citation>
    <scope>NUCLEOTIDE SEQUENCE [LARGE SCALE GENOMIC DNA]</scope>
    <source>
        <strain evidence="5">cv. Fuchu</strain>
    </source>
</reference>
<dbReference type="InterPro" id="IPR018253">
    <property type="entry name" value="DnaJ_domain_CS"/>
</dbReference>
<dbReference type="CDD" id="cd06257">
    <property type="entry name" value="DnaJ"/>
    <property type="match status" value="1"/>
</dbReference>
<dbReference type="PANTHER" id="PTHR45495">
    <property type="entry name" value="DNAJ PROTEIN JJJ1 HOMOLOG"/>
    <property type="match status" value="1"/>
</dbReference>
<dbReference type="PRINTS" id="PR00625">
    <property type="entry name" value="JDOMAIN"/>
</dbReference>
<dbReference type="Proteomes" id="UP000585474">
    <property type="component" value="Unassembled WGS sequence"/>
</dbReference>
<dbReference type="PROSITE" id="PS50144">
    <property type="entry name" value="MATH"/>
    <property type="match status" value="1"/>
</dbReference>
<dbReference type="InterPro" id="IPR001623">
    <property type="entry name" value="DnaJ_domain"/>
</dbReference>
<dbReference type="Gene3D" id="2.60.210.10">
    <property type="entry name" value="Apoptosis, Tumor Necrosis Factor Receptor Associated Protein 2, Chain A"/>
    <property type="match status" value="2"/>
</dbReference>
<dbReference type="SMART" id="SM00061">
    <property type="entry name" value="MATH"/>
    <property type="match status" value="1"/>
</dbReference>
<feature type="region of interest" description="Disordered" evidence="1">
    <location>
        <begin position="142"/>
        <end position="166"/>
    </location>
</feature>
<feature type="domain" description="MATH" evidence="3">
    <location>
        <begin position="310"/>
        <end position="453"/>
    </location>
</feature>
<proteinExistence type="predicted"/>